<dbReference type="RefSeq" id="WP_214184783.1">
    <property type="nucleotide sequence ID" value="NZ_BSDS01000002.1"/>
</dbReference>
<dbReference type="PROSITE" id="PS00624">
    <property type="entry name" value="GMC_OXRED_2"/>
    <property type="match status" value="1"/>
</dbReference>
<dbReference type="AlphaFoldDB" id="A0A9W6LEX4"/>
<feature type="domain" description="Glucose-methanol-choline oxidoreductase N-terminal" evidence="2">
    <location>
        <begin position="339"/>
        <end position="353"/>
    </location>
</feature>
<dbReference type="EMBL" id="BSDS01000002">
    <property type="protein sequence ID" value="GLI39961.1"/>
    <property type="molecule type" value="Genomic_DNA"/>
</dbReference>
<evidence type="ECO:0000259" key="2">
    <source>
        <dbReference type="PROSITE" id="PS00624"/>
    </source>
</evidence>
<evidence type="ECO:0000256" key="1">
    <source>
        <dbReference type="ARBA" id="ARBA00010790"/>
    </source>
</evidence>
<dbReference type="Pfam" id="PF05199">
    <property type="entry name" value="GMC_oxred_C"/>
    <property type="match status" value="1"/>
</dbReference>
<proteinExistence type="inferred from homology"/>
<dbReference type="Gene3D" id="3.30.560.10">
    <property type="entry name" value="Glucose Oxidase, domain 3"/>
    <property type="match status" value="1"/>
</dbReference>
<evidence type="ECO:0000313" key="4">
    <source>
        <dbReference type="Proteomes" id="UP001144352"/>
    </source>
</evidence>
<dbReference type="GO" id="GO:0050660">
    <property type="term" value="F:flavin adenine dinucleotide binding"/>
    <property type="evidence" value="ECO:0007669"/>
    <property type="project" value="InterPro"/>
</dbReference>
<dbReference type="PANTHER" id="PTHR11552:SF213">
    <property type="entry name" value="DEHYDROGENASE, PUTATIVE-RELATED"/>
    <property type="match status" value="1"/>
</dbReference>
<dbReference type="Proteomes" id="UP001144352">
    <property type="component" value="Unassembled WGS sequence"/>
</dbReference>
<dbReference type="SUPFAM" id="SSF51905">
    <property type="entry name" value="FAD/NAD(P)-binding domain"/>
    <property type="match status" value="1"/>
</dbReference>
<dbReference type="PANTHER" id="PTHR11552">
    <property type="entry name" value="GLUCOSE-METHANOL-CHOLINE GMC OXIDOREDUCTASE"/>
    <property type="match status" value="1"/>
</dbReference>
<dbReference type="PIRSF" id="PIRSF000137">
    <property type="entry name" value="Alcohol_oxidase"/>
    <property type="match status" value="1"/>
</dbReference>
<reference evidence="3" key="1">
    <citation type="submission" date="2022-12" db="EMBL/GenBank/DDBJ databases">
        <title>Reference genome sequencing for broad-spectrum identification of bacterial and archaeal isolates by mass spectrometry.</title>
        <authorList>
            <person name="Sekiguchi Y."/>
            <person name="Tourlousse D.M."/>
        </authorList>
    </citation>
    <scope>NUCLEOTIDE SEQUENCE</scope>
    <source>
        <strain evidence="3">H2</strain>
    </source>
</reference>
<accession>A0A9W6LEX4</accession>
<dbReference type="InterPro" id="IPR012132">
    <property type="entry name" value="GMC_OxRdtase"/>
</dbReference>
<gene>
    <name evidence="3" type="primary">betA</name>
    <name evidence="3" type="ORF">GHYDROH2_34620</name>
</gene>
<dbReference type="SUPFAM" id="SSF54373">
    <property type="entry name" value="FAD-linked reductases, C-terminal domain"/>
    <property type="match status" value="1"/>
</dbReference>
<dbReference type="InterPro" id="IPR007867">
    <property type="entry name" value="GMC_OxRtase_C"/>
</dbReference>
<dbReference type="InterPro" id="IPR000172">
    <property type="entry name" value="GMC_OxRdtase_N"/>
</dbReference>
<evidence type="ECO:0000313" key="3">
    <source>
        <dbReference type="EMBL" id="GLI39961.1"/>
    </source>
</evidence>
<organism evidence="3 4">
    <name type="scientific">Geobacter hydrogenophilus</name>
    <dbReference type="NCBI Taxonomy" id="40983"/>
    <lineage>
        <taxon>Bacteria</taxon>
        <taxon>Pseudomonadati</taxon>
        <taxon>Thermodesulfobacteriota</taxon>
        <taxon>Desulfuromonadia</taxon>
        <taxon>Geobacterales</taxon>
        <taxon>Geobacteraceae</taxon>
        <taxon>Geobacter</taxon>
    </lineage>
</organism>
<comment type="caution">
    <text evidence="3">The sequence shown here is derived from an EMBL/GenBank/DDBJ whole genome shotgun (WGS) entry which is preliminary data.</text>
</comment>
<dbReference type="Pfam" id="PF00732">
    <property type="entry name" value="GMC_oxred_N"/>
    <property type="match status" value="1"/>
</dbReference>
<dbReference type="GO" id="GO:0016614">
    <property type="term" value="F:oxidoreductase activity, acting on CH-OH group of donors"/>
    <property type="evidence" value="ECO:0007669"/>
    <property type="project" value="InterPro"/>
</dbReference>
<comment type="similarity">
    <text evidence="1">Belongs to the GMC oxidoreductase family.</text>
</comment>
<sequence>MGADYDYIVVGSGAGGGPLAANLAKAGFKVLLMEAGGDHCAESETGRLMYEVPIFHGCSTEYKPCEWDYFVRHYTDDAQQSKDSKKVSVDGKDHVWYPRAGALGGCTAHNAMITVLPQDSDWDYIARITGDDSWQGEKMRSYFTRIENCSYVPPPGSPKAVIRGILSSLIDVVKGDLDWFESGKSHGFGGWLATSTADPDLVLKDSQLLVTVLKCVKEVLHDHVGHLITGIESRFDPNDIRTATENPEGLAITPLAVKNGQRNGPREYLRQILTAFPDNLTIMTNTLATRILFEGTRAVGVEYIDKAHVYGADPQRIADPPSLPRSEVRAKREIIVSCGAFNSPQLLMLSGVGPRAELERLGIPVIADLPGVGENLQDRYEVCVVSEFAHDFELLQGGTFAPPGPGQEADELFAQWQKDGTGVYASNGSLIGIIKKSSAELADPDLYIFGLPGYFKGYEPGYSANFCHYGNRFSWAILKARTQNTGRVQLASTNPWDRPTINFRYFGDGKRPNDPDLDAVLSGVRFVRSMNERLSDRGVIKGEEIPGPACATDDQIREFIMNEAWGHHASCTNKIGNDYDPMAVLDSRFRVRTTQGLRVVDASAFPKIPGYFIVTAIYMISEKASDVIIEDAR</sequence>
<dbReference type="Gene3D" id="3.50.50.60">
    <property type="entry name" value="FAD/NAD(P)-binding domain"/>
    <property type="match status" value="1"/>
</dbReference>
<keyword evidence="4" id="KW-1185">Reference proteome</keyword>
<protein>
    <submittedName>
        <fullName evidence="3">Choline dehydrogenase</fullName>
    </submittedName>
</protein>
<name>A0A9W6LEX4_9BACT</name>
<dbReference type="InterPro" id="IPR036188">
    <property type="entry name" value="FAD/NAD-bd_sf"/>
</dbReference>